<protein>
    <submittedName>
        <fullName evidence="1">Membrane protein</fullName>
    </submittedName>
</protein>
<dbReference type="Proteomes" id="UP000287352">
    <property type="component" value="Unassembled WGS sequence"/>
</dbReference>
<dbReference type="Pfam" id="PF10978">
    <property type="entry name" value="DUF2785"/>
    <property type="match status" value="1"/>
</dbReference>
<organism evidence="1 2">
    <name type="scientific">Tengunoibacter tsumagoiensis</name>
    <dbReference type="NCBI Taxonomy" id="2014871"/>
    <lineage>
        <taxon>Bacteria</taxon>
        <taxon>Bacillati</taxon>
        <taxon>Chloroflexota</taxon>
        <taxon>Ktedonobacteria</taxon>
        <taxon>Ktedonobacterales</taxon>
        <taxon>Dictyobacteraceae</taxon>
        <taxon>Tengunoibacter</taxon>
    </lineage>
</organism>
<dbReference type="AlphaFoldDB" id="A0A402AAH4"/>
<reference evidence="2" key="1">
    <citation type="submission" date="2018-12" db="EMBL/GenBank/DDBJ databases">
        <title>Tengunoibacter tsumagoiensis gen. nov., sp. nov., Dictyobacter kobayashii sp. nov., D. alpinus sp. nov., and D. joshuensis sp. nov. and description of Dictyobacteraceae fam. nov. within the order Ktedonobacterales isolated from Tengu-no-mugimeshi.</title>
        <authorList>
            <person name="Wang C.M."/>
            <person name="Zheng Y."/>
            <person name="Sakai Y."/>
            <person name="Toyoda A."/>
            <person name="Minakuchi Y."/>
            <person name="Abe K."/>
            <person name="Yokota A."/>
            <person name="Yabe S."/>
        </authorList>
    </citation>
    <scope>NUCLEOTIDE SEQUENCE [LARGE SCALE GENOMIC DNA]</scope>
    <source>
        <strain evidence="2">Uno3</strain>
    </source>
</reference>
<name>A0A402AAH4_9CHLR</name>
<dbReference type="EMBL" id="BIFR01000002">
    <property type="protein sequence ID" value="GCE16119.1"/>
    <property type="molecule type" value="Genomic_DNA"/>
</dbReference>
<evidence type="ECO:0000313" key="2">
    <source>
        <dbReference type="Proteomes" id="UP000287352"/>
    </source>
</evidence>
<gene>
    <name evidence="1" type="ORF">KTT_59780</name>
</gene>
<proteinExistence type="predicted"/>
<accession>A0A402AAH4</accession>
<keyword evidence="2" id="KW-1185">Reference proteome</keyword>
<evidence type="ECO:0000313" key="1">
    <source>
        <dbReference type="EMBL" id="GCE16119.1"/>
    </source>
</evidence>
<sequence length="317" mass="36769">MAYYKKAVYTYRGIMEKDFWRSIAHNDYQLLEGLTIEGLTPELLSKLGTADPELRDYYIYTTLEKWIERGLYTPEQLRELLTQLLQNLGEGLGEQGDDRVFLRSFSALTISEILKYEQSHHFLRKDEVQALLEQSITYLVREQDLRGYVSGKGWAHAVAHSGDLLGVLARNRHVQTRELERIVTAIAEKMTFPVEYVYTTLDEERLALAVIAVLTRGLLPASYWRWWCRPLLEVEAALHWEDTPNFARQEEICAYHNTRTFLRSLYFQLTLAGYQLPGAQELITAIIKTLRELDPGFYSVDVMTIIDPTLNIDDLRP</sequence>
<comment type="caution">
    <text evidence="1">The sequence shown here is derived from an EMBL/GenBank/DDBJ whole genome shotgun (WGS) entry which is preliminary data.</text>
</comment>
<dbReference type="InterPro" id="IPR021247">
    <property type="entry name" value="DUF2785"/>
</dbReference>